<feature type="transmembrane region" description="Helical" evidence="1">
    <location>
        <begin position="20"/>
        <end position="42"/>
    </location>
</feature>
<keyword evidence="1" id="KW-0472">Membrane</keyword>
<reference evidence="3" key="1">
    <citation type="submission" date="2016-10" db="EMBL/GenBank/DDBJ databases">
        <authorList>
            <person name="Varghese N."/>
            <person name="Submissions S."/>
        </authorList>
    </citation>
    <scope>NUCLEOTIDE SEQUENCE [LARGE SCALE GENOMIC DNA]</scope>
    <source>
        <strain evidence="3">ES.061</strain>
    </source>
</reference>
<keyword evidence="3" id="KW-1185">Reference proteome</keyword>
<protein>
    <submittedName>
        <fullName evidence="2">Uncharacterized protein</fullName>
    </submittedName>
</protein>
<proteinExistence type="predicted"/>
<name>A0A1H4M8C4_9HYPH</name>
<dbReference type="AlphaFoldDB" id="A0A1H4M8C4"/>
<keyword evidence="1" id="KW-1133">Transmembrane helix</keyword>
<keyword evidence="1" id="KW-0812">Transmembrane</keyword>
<dbReference type="RefSeq" id="WP_177175094.1">
    <property type="nucleotide sequence ID" value="NZ_FNSL01000001.1"/>
</dbReference>
<dbReference type="Proteomes" id="UP000199064">
    <property type="component" value="Unassembled WGS sequence"/>
</dbReference>
<evidence type="ECO:0000256" key="1">
    <source>
        <dbReference type="SAM" id="Phobius"/>
    </source>
</evidence>
<organism evidence="2 3">
    <name type="scientific">Nitratireductor aquibiodomus</name>
    <dbReference type="NCBI Taxonomy" id="204799"/>
    <lineage>
        <taxon>Bacteria</taxon>
        <taxon>Pseudomonadati</taxon>
        <taxon>Pseudomonadota</taxon>
        <taxon>Alphaproteobacteria</taxon>
        <taxon>Hyphomicrobiales</taxon>
        <taxon>Phyllobacteriaceae</taxon>
        <taxon>Nitratireductor</taxon>
    </lineage>
</organism>
<sequence>MTEMTELISKGSDFPMEYMLALIALAAMALSAFAIHTIHSIIRRKDK</sequence>
<accession>A0A1H4M8C4</accession>
<evidence type="ECO:0000313" key="3">
    <source>
        <dbReference type="Proteomes" id="UP000199064"/>
    </source>
</evidence>
<evidence type="ECO:0000313" key="2">
    <source>
        <dbReference type="EMBL" id="SEB79269.1"/>
    </source>
</evidence>
<dbReference type="EMBL" id="FNSL01000001">
    <property type="protein sequence ID" value="SEB79269.1"/>
    <property type="molecule type" value="Genomic_DNA"/>
</dbReference>
<gene>
    <name evidence="2" type="ORF">SAMN05216452_3195</name>
</gene>